<dbReference type="OrthoDB" id="7510396at2"/>
<dbReference type="Pfam" id="PF18557">
    <property type="entry name" value="NepR"/>
    <property type="match status" value="1"/>
</dbReference>
<evidence type="ECO:0000256" key="1">
    <source>
        <dbReference type="SAM" id="MobiDB-lite"/>
    </source>
</evidence>
<proteinExistence type="predicted"/>
<dbReference type="InterPro" id="IPR041649">
    <property type="entry name" value="NepR"/>
</dbReference>
<dbReference type="Proteomes" id="UP000286576">
    <property type="component" value="Unassembled WGS sequence"/>
</dbReference>
<evidence type="ECO:0000259" key="2">
    <source>
        <dbReference type="Pfam" id="PF18557"/>
    </source>
</evidence>
<dbReference type="EMBL" id="QXFL01000005">
    <property type="protein sequence ID" value="RIV85076.1"/>
    <property type="molecule type" value="Genomic_DNA"/>
</dbReference>
<accession>A0A418NQT0</accession>
<dbReference type="RefSeq" id="WP_119587308.1">
    <property type="nucleotide sequence ID" value="NZ_CAWODQ010000025.1"/>
</dbReference>
<feature type="region of interest" description="Disordered" evidence="1">
    <location>
        <begin position="1"/>
        <end position="26"/>
    </location>
</feature>
<reference evidence="3 4" key="1">
    <citation type="submission" date="2018-08" db="EMBL/GenBank/DDBJ databases">
        <title>Erythrobacter zhengii sp.nov., a bacterium isolated from deep-sea sediment.</title>
        <authorList>
            <person name="Fang C."/>
            <person name="Wu Y.-H."/>
            <person name="Sun C."/>
            <person name="Wang H."/>
            <person name="Cheng H."/>
            <person name="Meng F.-X."/>
            <person name="Wang C.-S."/>
            <person name="Xu X.-W."/>
        </authorList>
    </citation>
    <scope>NUCLEOTIDE SEQUENCE [LARGE SCALE GENOMIC DNA]</scope>
    <source>
        <strain evidence="3 4">V18</strain>
    </source>
</reference>
<name>A0A418NQT0_9SPHN</name>
<sequence length="60" mass="6582">MSSSKDGEKAAKGLKDDAASKARDPEWANSLKKLYKSVVDEPLPDSFKSLLSKLDEDGRK</sequence>
<evidence type="ECO:0000313" key="4">
    <source>
        <dbReference type="Proteomes" id="UP000286576"/>
    </source>
</evidence>
<feature type="domain" description="Anti-sigma factor NepR" evidence="2">
    <location>
        <begin position="25"/>
        <end position="57"/>
    </location>
</feature>
<evidence type="ECO:0000313" key="3">
    <source>
        <dbReference type="EMBL" id="RIV85076.1"/>
    </source>
</evidence>
<comment type="caution">
    <text evidence="3">The sequence shown here is derived from an EMBL/GenBank/DDBJ whole genome shotgun (WGS) entry which is preliminary data.</text>
</comment>
<protein>
    <recommendedName>
        <fullName evidence="2">Anti-sigma factor NepR domain-containing protein</fullName>
    </recommendedName>
</protein>
<organism evidence="3 4">
    <name type="scientific">Aurantiacibacter zhengii</name>
    <dbReference type="NCBI Taxonomy" id="2307003"/>
    <lineage>
        <taxon>Bacteria</taxon>
        <taxon>Pseudomonadati</taxon>
        <taxon>Pseudomonadota</taxon>
        <taxon>Alphaproteobacteria</taxon>
        <taxon>Sphingomonadales</taxon>
        <taxon>Erythrobacteraceae</taxon>
        <taxon>Aurantiacibacter</taxon>
    </lineage>
</organism>
<keyword evidence="4" id="KW-1185">Reference proteome</keyword>
<gene>
    <name evidence="3" type="ORF">D2V07_12360</name>
</gene>
<dbReference type="AlphaFoldDB" id="A0A418NQT0"/>